<dbReference type="SUPFAM" id="SSF54909">
    <property type="entry name" value="Dimeric alpha+beta barrel"/>
    <property type="match status" value="1"/>
</dbReference>
<dbReference type="KEGG" id="bkw:BkAM31D_12885"/>
<comment type="cofactor">
    <cofactor evidence="1">
        <name>Mg(2+)</name>
        <dbReference type="ChEBI" id="CHEBI:18420"/>
    </cofactor>
</comment>
<dbReference type="InterPro" id="IPR012577">
    <property type="entry name" value="NIPSNAP"/>
</dbReference>
<dbReference type="PROSITE" id="PS51462">
    <property type="entry name" value="NUDIX"/>
    <property type="match status" value="1"/>
</dbReference>
<evidence type="ECO:0000313" key="4">
    <source>
        <dbReference type="EMBL" id="ARK30651.1"/>
    </source>
</evidence>
<keyword evidence="2 4" id="KW-0378">Hydrolase</keyword>
<dbReference type="STRING" id="199441.BkAM31D_12885"/>
<protein>
    <submittedName>
        <fullName evidence="4">RNA pyrophosphohydrolase</fullName>
    </submittedName>
</protein>
<accession>A0A1X9MGL6</accession>
<dbReference type="PANTHER" id="PTHR43046">
    <property type="entry name" value="GDP-MANNOSE MANNOSYL HYDROLASE"/>
    <property type="match status" value="1"/>
</dbReference>
<feature type="domain" description="Nudix hydrolase" evidence="3">
    <location>
        <begin position="106"/>
        <end position="225"/>
    </location>
</feature>
<dbReference type="InterPro" id="IPR020476">
    <property type="entry name" value="Nudix_hydrolase"/>
</dbReference>
<dbReference type="EMBL" id="CP020814">
    <property type="protein sequence ID" value="ARK30651.1"/>
    <property type="molecule type" value="Genomic_DNA"/>
</dbReference>
<dbReference type="SUPFAM" id="SSF55811">
    <property type="entry name" value="Nudix"/>
    <property type="match status" value="1"/>
</dbReference>
<dbReference type="PANTHER" id="PTHR43046:SF2">
    <property type="entry name" value="8-OXO-DGTP DIPHOSPHATASE-RELATED"/>
    <property type="match status" value="1"/>
</dbReference>
<gene>
    <name evidence="4" type="ORF">BkAM31D_12885</name>
</gene>
<organism evidence="4 5">
    <name type="scientific">Halalkalibacter krulwichiae</name>
    <dbReference type="NCBI Taxonomy" id="199441"/>
    <lineage>
        <taxon>Bacteria</taxon>
        <taxon>Bacillati</taxon>
        <taxon>Bacillota</taxon>
        <taxon>Bacilli</taxon>
        <taxon>Bacillales</taxon>
        <taxon>Bacillaceae</taxon>
        <taxon>Halalkalibacter</taxon>
    </lineage>
</organism>
<proteinExistence type="predicted"/>
<dbReference type="Pfam" id="PF07978">
    <property type="entry name" value="NIPSNAP"/>
    <property type="match status" value="1"/>
</dbReference>
<dbReference type="Gene3D" id="3.30.70.100">
    <property type="match status" value="1"/>
</dbReference>
<sequence length="255" mass="29162">MFYKRETYKIMPTKVLKFHDFFNEYLLPNQIKNGAKLIGCWLTDTQDEAIALWQYDSYEEYVKIEKRVLKDEMHEIAQKQLLKLGNLFLEKEQDFMTSLGEHVPQKQNIAVSGYITNDKNETLLVKTYWRSDTWELPGGGIEEGETLDIALCKEVLEETGVEVKLEGVTGIYSNGETVSIVFCGKCIGGNLKKSSETQDVRFVKLDSSNVLSYITRGKFIPRVLDAMNGSCIPYEAFKVRPYRLIKRLGGTLGKN</sequence>
<evidence type="ECO:0000256" key="2">
    <source>
        <dbReference type="ARBA" id="ARBA00022801"/>
    </source>
</evidence>
<dbReference type="InterPro" id="IPR015797">
    <property type="entry name" value="NUDIX_hydrolase-like_dom_sf"/>
</dbReference>
<dbReference type="Gene3D" id="3.90.79.10">
    <property type="entry name" value="Nucleoside Triphosphate Pyrophosphohydrolase"/>
    <property type="match status" value="1"/>
</dbReference>
<dbReference type="GO" id="GO:0016787">
    <property type="term" value="F:hydrolase activity"/>
    <property type="evidence" value="ECO:0007669"/>
    <property type="project" value="UniProtKB-KW"/>
</dbReference>
<keyword evidence="5" id="KW-1185">Reference proteome</keyword>
<name>A0A1X9MGL6_9BACI</name>
<evidence type="ECO:0000313" key="5">
    <source>
        <dbReference type="Proteomes" id="UP000193006"/>
    </source>
</evidence>
<dbReference type="AlphaFoldDB" id="A0A1X9MGL6"/>
<dbReference type="CDD" id="cd02883">
    <property type="entry name" value="NUDIX_Hydrolase"/>
    <property type="match status" value="1"/>
</dbReference>
<evidence type="ECO:0000259" key="3">
    <source>
        <dbReference type="PROSITE" id="PS51462"/>
    </source>
</evidence>
<evidence type="ECO:0000256" key="1">
    <source>
        <dbReference type="ARBA" id="ARBA00001946"/>
    </source>
</evidence>
<dbReference type="Proteomes" id="UP000193006">
    <property type="component" value="Chromosome"/>
</dbReference>
<dbReference type="InterPro" id="IPR011008">
    <property type="entry name" value="Dimeric_a/b-barrel"/>
</dbReference>
<reference evidence="4 5" key="1">
    <citation type="submission" date="2017-04" db="EMBL/GenBank/DDBJ databases">
        <title>Bacillus krulwichiae AM31D Genome sequencing and assembly.</title>
        <authorList>
            <person name="Krulwich T.A."/>
            <person name="Anastor L."/>
            <person name="Ehrlich R."/>
            <person name="Ehrlich G.D."/>
            <person name="Janto B."/>
        </authorList>
    </citation>
    <scope>NUCLEOTIDE SEQUENCE [LARGE SCALE GENOMIC DNA]</scope>
    <source>
        <strain evidence="4 5">AM31D</strain>
    </source>
</reference>
<dbReference type="InterPro" id="IPR000086">
    <property type="entry name" value="NUDIX_hydrolase_dom"/>
</dbReference>
<dbReference type="Pfam" id="PF00293">
    <property type="entry name" value="NUDIX"/>
    <property type="match status" value="1"/>
</dbReference>
<dbReference type="PRINTS" id="PR00502">
    <property type="entry name" value="NUDIXFAMILY"/>
</dbReference>